<organism evidence="2 3">
    <name type="scientific">Shewanella marisflavi</name>
    <dbReference type="NCBI Taxonomy" id="260364"/>
    <lineage>
        <taxon>Bacteria</taxon>
        <taxon>Pseudomonadati</taxon>
        <taxon>Pseudomonadota</taxon>
        <taxon>Gammaproteobacteria</taxon>
        <taxon>Alteromonadales</taxon>
        <taxon>Shewanellaceae</taxon>
        <taxon>Shewanella</taxon>
    </lineage>
</organism>
<evidence type="ECO:0000313" key="2">
    <source>
        <dbReference type="EMBL" id="ASJ96583.1"/>
    </source>
</evidence>
<sequence>MQLPPASLLPGLSSSASAISDAIAVQTRVGSTRPSADVIDVTPVQSSQSSASQAGPRANLVDDATERSSSALMANELSDRLSAKLEYDQNTQTSRGAIGQYLMHQHAAQRDAISQMVGIDTYV</sequence>
<feature type="compositionally biased region" description="Low complexity" evidence="1">
    <location>
        <begin position="45"/>
        <end position="54"/>
    </location>
</feature>
<protein>
    <submittedName>
        <fullName evidence="2">Uncharacterized protein</fullName>
    </submittedName>
</protein>
<gene>
    <name evidence="2" type="ORF">CFF01_08260</name>
</gene>
<dbReference type="EMBL" id="CP022272">
    <property type="protein sequence ID" value="ASJ96583.1"/>
    <property type="molecule type" value="Genomic_DNA"/>
</dbReference>
<name>A0AAC9TZ65_9GAMM</name>
<dbReference type="RefSeq" id="WP_088904482.1">
    <property type="nucleotide sequence ID" value="NZ_CP022272.1"/>
</dbReference>
<evidence type="ECO:0000313" key="3">
    <source>
        <dbReference type="Proteomes" id="UP000198233"/>
    </source>
</evidence>
<accession>A0AAC9TZ65</accession>
<dbReference type="Proteomes" id="UP000198233">
    <property type="component" value="Chromosome"/>
</dbReference>
<proteinExistence type="predicted"/>
<evidence type="ECO:0000256" key="1">
    <source>
        <dbReference type="SAM" id="MobiDB-lite"/>
    </source>
</evidence>
<dbReference type="AlphaFoldDB" id="A0AAC9TZ65"/>
<reference evidence="2 3" key="1">
    <citation type="submission" date="2017-06" db="EMBL/GenBank/DDBJ databases">
        <title>Complete genome sequence of Shewanella marisflavi EP1 associated with anaerobic 2,4-dinitrotoluene reduction and salt tolerance.</title>
        <authorList>
            <person name="Huang J."/>
        </authorList>
    </citation>
    <scope>NUCLEOTIDE SEQUENCE [LARGE SCALE GENOMIC DNA]</scope>
    <source>
        <strain evidence="2 3">EP1</strain>
    </source>
</reference>
<dbReference type="KEGG" id="smav:CFF01_08260"/>
<feature type="region of interest" description="Disordered" evidence="1">
    <location>
        <begin position="42"/>
        <end position="68"/>
    </location>
</feature>